<dbReference type="Gene3D" id="3.20.20.70">
    <property type="entry name" value="Aldolase class I"/>
    <property type="match status" value="1"/>
</dbReference>
<reference evidence="9 10" key="1">
    <citation type="submission" date="2018-07" db="EMBL/GenBank/DDBJ databases">
        <title>Marsedoiliclastica nanhaica gen. nov. sp. nov., a novel marine hydrocarbonoclastic bacterium isolated from an in-situ enriched hydrocarbon-degrading consortium in deep-sea sediment.</title>
        <authorList>
            <person name="Dong C."/>
            <person name="Ma T."/>
            <person name="Liu R."/>
            <person name="Shao Z."/>
        </authorList>
    </citation>
    <scope>NUCLEOTIDE SEQUENCE [LARGE SCALE GENOMIC DNA]</scope>
    <source>
        <strain evidence="10">soil36-7</strain>
    </source>
</reference>
<evidence type="ECO:0000256" key="5">
    <source>
        <dbReference type="ARBA" id="ARBA00023152"/>
    </source>
</evidence>
<evidence type="ECO:0000256" key="3">
    <source>
        <dbReference type="ARBA" id="ARBA00010387"/>
    </source>
</evidence>
<dbReference type="NCBIfam" id="NF033379">
    <property type="entry name" value="FrucBisAld_I"/>
    <property type="match status" value="1"/>
</dbReference>
<evidence type="ECO:0000256" key="1">
    <source>
        <dbReference type="ARBA" id="ARBA00000441"/>
    </source>
</evidence>
<sequence>MEHHNELQRTIDNLVSPRKGLLAADESHPTIAKRFAAIDLEPTEENRRAYRSLLLTTPGINEFISGVILFEETVGQLNSAGDPLVHVLETQGIVPGVKVDKGKGPLPNAPGDMITHGLDGLEDRLDRYREQGIRFAKWREVYPISDQNPTSLGLEANAEVLARYAAACQQAGIVPIVEPEVLRDGTHDMGRCEAVHEAVLESVFRALRRHGVTLEHMLLKPAMITPGEGHDASATPEEVAEATLRLLTRCVPAAVPGVNFLSGGQTPVEATRNLNALNVGAGNVPWRLSFSYGRALQEPVLNAWKGRELNAEVAQQAFLLRAGLNSAACEGAYSSVMEA</sequence>
<dbReference type="SUPFAM" id="SSF51569">
    <property type="entry name" value="Aldolase"/>
    <property type="match status" value="1"/>
</dbReference>
<dbReference type="AlphaFoldDB" id="A0A4P7XKX6"/>
<dbReference type="EMBL" id="CP031093">
    <property type="protein sequence ID" value="QCF27012.1"/>
    <property type="molecule type" value="Genomic_DNA"/>
</dbReference>
<evidence type="ECO:0000313" key="9">
    <source>
        <dbReference type="EMBL" id="QCF27012.1"/>
    </source>
</evidence>
<comment type="pathway">
    <text evidence="2">Carbohydrate degradation; glycolysis; D-glyceraldehyde 3-phosphate and glycerone phosphate from D-glucose: step 4/4.</text>
</comment>
<proteinExistence type="inferred from homology"/>
<name>A0A4P7XKX6_9ALTE</name>
<dbReference type="InterPro" id="IPR013785">
    <property type="entry name" value="Aldolase_TIM"/>
</dbReference>
<dbReference type="FunFam" id="3.20.20.70:FF:000140">
    <property type="entry name" value="Fructose-bisphosphate aldolase"/>
    <property type="match status" value="1"/>
</dbReference>
<dbReference type="GO" id="GO:0004332">
    <property type="term" value="F:fructose-bisphosphate aldolase activity"/>
    <property type="evidence" value="ECO:0007669"/>
    <property type="project" value="UniProtKB-EC"/>
</dbReference>
<comment type="catalytic activity">
    <reaction evidence="1">
        <text>beta-D-fructose 1,6-bisphosphate = D-glyceraldehyde 3-phosphate + dihydroxyacetone phosphate</text>
        <dbReference type="Rhea" id="RHEA:14729"/>
        <dbReference type="ChEBI" id="CHEBI:32966"/>
        <dbReference type="ChEBI" id="CHEBI:57642"/>
        <dbReference type="ChEBI" id="CHEBI:59776"/>
        <dbReference type="EC" id="4.1.2.13"/>
    </reaction>
</comment>
<dbReference type="InterPro" id="IPR000741">
    <property type="entry name" value="FBA_I"/>
</dbReference>
<dbReference type="PANTHER" id="PTHR11627">
    <property type="entry name" value="FRUCTOSE-BISPHOSPHATE ALDOLASE"/>
    <property type="match status" value="1"/>
</dbReference>
<organism evidence="9 10">
    <name type="scientific">Hydrocarboniclastica marina</name>
    <dbReference type="NCBI Taxonomy" id="2259620"/>
    <lineage>
        <taxon>Bacteria</taxon>
        <taxon>Pseudomonadati</taxon>
        <taxon>Pseudomonadota</taxon>
        <taxon>Gammaproteobacteria</taxon>
        <taxon>Alteromonadales</taxon>
        <taxon>Alteromonadaceae</taxon>
        <taxon>Hydrocarboniclastica</taxon>
    </lineage>
</organism>
<dbReference type="UniPathway" id="UPA00109">
    <property type="reaction ID" value="UER00183"/>
</dbReference>
<evidence type="ECO:0000256" key="4">
    <source>
        <dbReference type="ARBA" id="ARBA00013068"/>
    </source>
</evidence>
<keyword evidence="10" id="KW-1185">Reference proteome</keyword>
<evidence type="ECO:0000256" key="2">
    <source>
        <dbReference type="ARBA" id="ARBA00004714"/>
    </source>
</evidence>
<dbReference type="Pfam" id="PF00274">
    <property type="entry name" value="Glycolytic"/>
    <property type="match status" value="1"/>
</dbReference>
<accession>A0A4P7XKX6</accession>
<evidence type="ECO:0000256" key="7">
    <source>
        <dbReference type="ARBA" id="ARBA00029799"/>
    </source>
</evidence>
<gene>
    <name evidence="9" type="ORF">soil367_14320</name>
</gene>
<evidence type="ECO:0000256" key="8">
    <source>
        <dbReference type="ARBA" id="ARBA00072515"/>
    </source>
</evidence>
<keyword evidence="6" id="KW-0456">Lyase</keyword>
<dbReference type="EC" id="4.1.2.13" evidence="4"/>
<comment type="similarity">
    <text evidence="3">Belongs to the class I fructose-bisphosphate aldolase family.</text>
</comment>
<dbReference type="RefSeq" id="WP_136549718.1">
    <property type="nucleotide sequence ID" value="NZ_CP031093.1"/>
</dbReference>
<evidence type="ECO:0000313" key="10">
    <source>
        <dbReference type="Proteomes" id="UP000298049"/>
    </source>
</evidence>
<protein>
    <recommendedName>
        <fullName evidence="8">Probable fructose-bisphosphate aldolase class 1</fullName>
        <ecNumber evidence="4">4.1.2.13</ecNumber>
    </recommendedName>
    <alternativeName>
        <fullName evidence="7">Fructose-bisphosphate aldolase class I</fullName>
    </alternativeName>
</protein>
<dbReference type="GO" id="GO:0006096">
    <property type="term" value="P:glycolytic process"/>
    <property type="evidence" value="ECO:0007669"/>
    <property type="project" value="UniProtKB-UniPathway"/>
</dbReference>
<keyword evidence="5" id="KW-0324">Glycolysis</keyword>
<dbReference type="KEGG" id="hmi:soil367_14320"/>
<dbReference type="OrthoDB" id="9793595at2"/>
<dbReference type="Proteomes" id="UP000298049">
    <property type="component" value="Chromosome"/>
</dbReference>
<evidence type="ECO:0000256" key="6">
    <source>
        <dbReference type="ARBA" id="ARBA00023239"/>
    </source>
</evidence>